<comment type="caution">
    <text evidence="2">The sequence shown here is derived from an EMBL/GenBank/DDBJ whole genome shotgun (WGS) entry which is preliminary data.</text>
</comment>
<dbReference type="PANTHER" id="PTHR15992:SF5">
    <property type="entry name" value="HOLLIDAY JUNCTION RECOGNITION PROTEIN"/>
    <property type="match status" value="1"/>
</dbReference>
<dbReference type="InterPro" id="IPR009072">
    <property type="entry name" value="Histone-fold"/>
</dbReference>
<feature type="region of interest" description="Disordered" evidence="1">
    <location>
        <begin position="29"/>
        <end position="52"/>
    </location>
</feature>
<feature type="compositionally biased region" description="Polar residues" evidence="1">
    <location>
        <begin position="476"/>
        <end position="491"/>
    </location>
</feature>
<feature type="compositionally biased region" description="Basic and acidic residues" evidence="1">
    <location>
        <begin position="279"/>
        <end position="292"/>
    </location>
</feature>
<feature type="region of interest" description="Disordered" evidence="1">
    <location>
        <begin position="121"/>
        <end position="213"/>
    </location>
</feature>
<dbReference type="EMBL" id="CAWUON010000100">
    <property type="protein sequence ID" value="CAK7272951.1"/>
    <property type="molecule type" value="Genomic_DNA"/>
</dbReference>
<reference evidence="2 3" key="1">
    <citation type="submission" date="2024-01" db="EMBL/GenBank/DDBJ databases">
        <authorList>
            <person name="Allen C."/>
            <person name="Tagirdzhanova G."/>
        </authorList>
    </citation>
    <scope>NUCLEOTIDE SEQUENCE [LARGE SCALE GENOMIC DNA]</scope>
    <source>
        <strain evidence="2 3">CBS 119000</strain>
    </source>
</reference>
<evidence type="ECO:0000256" key="1">
    <source>
        <dbReference type="SAM" id="MobiDB-lite"/>
    </source>
</evidence>
<gene>
    <name evidence="2" type="ORF">SEPCBS119000_005397</name>
</gene>
<evidence type="ECO:0000313" key="2">
    <source>
        <dbReference type="EMBL" id="CAK7272951.1"/>
    </source>
</evidence>
<evidence type="ECO:0000313" key="3">
    <source>
        <dbReference type="Proteomes" id="UP001642502"/>
    </source>
</evidence>
<proteinExistence type="predicted"/>
<accession>A0ABP0DZM5</accession>
<dbReference type="InterPro" id="IPR018465">
    <property type="entry name" value="Scm3/HJURP"/>
</dbReference>
<feature type="region of interest" description="Disordered" evidence="1">
    <location>
        <begin position="541"/>
        <end position="612"/>
    </location>
</feature>
<dbReference type="Proteomes" id="UP001642502">
    <property type="component" value="Unassembled WGS sequence"/>
</dbReference>
<evidence type="ECO:0008006" key="4">
    <source>
        <dbReference type="Google" id="ProtNLM"/>
    </source>
</evidence>
<keyword evidence="3" id="KW-1185">Reference proteome</keyword>
<name>A0ABP0DZM5_9PEZI</name>
<sequence length="743" mass="79786">MDRPTKRAKVGHAPYDAPPLDRRVSATVMANTASSSSKTKMANPAGKLLHDDNEDEIAMDPEDYAMKVDPEYRLDRSRAVAENKLKSAFELLFEKYSQDFGDTGDEVNFYTDEIEVDNGHIASLPANGVHARPRAPVPRPGGYGDEDDEQSSGYESGQNHKPGKPSSQRDASRLFSLLPPCIGPGGTVKMSESAHAGAYQEASPTPGHETIDPAWAVPEIPGLASSTPGGFQPPTQLPRRLYAVPQRKLFRKTLAAGHTTGLGDTGASDDDDLLLDTPTEEHQQGRHGKELGRTASTISKPELLITRQKEPTSAGRARTDTPDSEPNAQILPTYAKKSSSQKATPSPRKGKTASTAAVPDASWEELATNARGSGKPTVTSTVVKSTQTYTRYTTDHISAPSDEEDLDSERSKKPGGTGPVSNDVSVTCLREKDPTAHAKVVRMDEPPMQIDAAGATSLACKGVRVRTKPNVETKQPRQPRNSSHNAISSTEKQADLADRSLLKQEDLCVVITTAKIPSVPEPASADDHVDILSEIDLEPDLEQGPASENTPVPTPSPITPTAHALIRGGAPPQKAITNRSQKRRQRPPAHDAQKTTPLSARSANRREISVSAETNGSGIISLVSDGSADEDDELEMTVAAALPLSARRIDRALSNGKTNPRTPSSRHRLVATSKLMVTPSRQQAYARALSRSPLAHRQKAHSQKENGPAPSPAGSVIQTPGGSLRRCGQDGFRCERDFCFRCT</sequence>
<feature type="compositionally biased region" description="Low complexity" evidence="1">
    <location>
        <begin position="377"/>
        <end position="390"/>
    </location>
</feature>
<feature type="region of interest" description="Disordered" evidence="1">
    <location>
        <begin position="685"/>
        <end position="723"/>
    </location>
</feature>
<feature type="compositionally biased region" description="Basic residues" evidence="1">
    <location>
        <begin position="1"/>
        <end position="10"/>
    </location>
</feature>
<feature type="compositionally biased region" description="Polar residues" evidence="1">
    <location>
        <begin position="29"/>
        <end position="40"/>
    </location>
</feature>
<feature type="region of interest" description="Disordered" evidence="1">
    <location>
        <begin position="1"/>
        <end position="20"/>
    </location>
</feature>
<feature type="compositionally biased region" description="Polar residues" evidence="1">
    <location>
        <begin position="151"/>
        <end position="169"/>
    </location>
</feature>
<dbReference type="Pfam" id="PF10384">
    <property type="entry name" value="Scm3"/>
    <property type="match status" value="1"/>
</dbReference>
<protein>
    <recommendedName>
        <fullName evidence="4">Centromere protein Scm3</fullName>
    </recommendedName>
</protein>
<feature type="region of interest" description="Disordered" evidence="1">
    <location>
        <begin position="258"/>
        <end position="424"/>
    </location>
</feature>
<dbReference type="PANTHER" id="PTHR15992">
    <property type="entry name" value="HOLLIDAY JUNCTION RECOGNITION PROTEIN"/>
    <property type="match status" value="1"/>
</dbReference>
<organism evidence="2 3">
    <name type="scientific">Sporothrix epigloea</name>
    <dbReference type="NCBI Taxonomy" id="1892477"/>
    <lineage>
        <taxon>Eukaryota</taxon>
        <taxon>Fungi</taxon>
        <taxon>Dikarya</taxon>
        <taxon>Ascomycota</taxon>
        <taxon>Pezizomycotina</taxon>
        <taxon>Sordariomycetes</taxon>
        <taxon>Sordariomycetidae</taxon>
        <taxon>Ophiostomatales</taxon>
        <taxon>Ophiostomataceae</taxon>
        <taxon>Sporothrix</taxon>
    </lineage>
</organism>
<feature type="region of interest" description="Disordered" evidence="1">
    <location>
        <begin position="461"/>
        <end position="498"/>
    </location>
</feature>
<dbReference type="Gene3D" id="1.10.20.10">
    <property type="entry name" value="Histone, subunit A"/>
    <property type="match status" value="1"/>
</dbReference>